<feature type="signal peptide" evidence="8">
    <location>
        <begin position="1"/>
        <end position="18"/>
    </location>
</feature>
<evidence type="ECO:0000256" key="3">
    <source>
        <dbReference type="ARBA" id="ARBA00022729"/>
    </source>
</evidence>
<dbReference type="PROSITE" id="PS51914">
    <property type="entry name" value="MRH"/>
    <property type="match status" value="1"/>
</dbReference>
<dbReference type="GO" id="GO:0030970">
    <property type="term" value="P:retrograde protein transport, ER to cytosol"/>
    <property type="evidence" value="ECO:0007669"/>
    <property type="project" value="TreeGrafter"/>
</dbReference>
<dbReference type="GO" id="GO:0030968">
    <property type="term" value="P:endoplasmic reticulum unfolded protein response"/>
    <property type="evidence" value="ECO:0007669"/>
    <property type="project" value="UniProtKB-UniRule"/>
</dbReference>
<reference evidence="10 11" key="1">
    <citation type="journal article" date="2023" name="Elife">
        <title>Identification of key yeast species and microbe-microbe interactions impacting larval growth of Drosophila in the wild.</title>
        <authorList>
            <person name="Mure A."/>
            <person name="Sugiura Y."/>
            <person name="Maeda R."/>
            <person name="Honda K."/>
            <person name="Sakurai N."/>
            <person name="Takahashi Y."/>
            <person name="Watada M."/>
            <person name="Katoh T."/>
            <person name="Gotoh A."/>
            <person name="Gotoh Y."/>
            <person name="Taniguchi I."/>
            <person name="Nakamura K."/>
            <person name="Hayashi T."/>
            <person name="Katayama T."/>
            <person name="Uemura T."/>
            <person name="Hattori Y."/>
        </authorList>
    </citation>
    <scope>NUCLEOTIDE SEQUENCE [LARGE SCALE GENOMIC DNA]</scope>
    <source>
        <strain evidence="10 11">PK-24</strain>
    </source>
</reference>
<keyword evidence="7" id="KW-0472">Membrane</keyword>
<keyword evidence="5 7" id="KW-0256">Endoplasmic reticulum</keyword>
<evidence type="ECO:0000256" key="4">
    <source>
        <dbReference type="ARBA" id="ARBA00022734"/>
    </source>
</evidence>
<protein>
    <recommendedName>
        <fullName evidence="7">Endoplasmic reticulum lectin</fullName>
    </recommendedName>
    <alternativeName>
        <fullName evidence="7">Protein OS-9 homolog</fullName>
    </alternativeName>
</protein>
<dbReference type="InterPro" id="IPR009011">
    <property type="entry name" value="Man6P_isomerase_rcpt-bd_dom_sf"/>
</dbReference>
<evidence type="ECO:0000256" key="1">
    <source>
        <dbReference type="ARBA" id="ARBA00004367"/>
    </source>
</evidence>
<keyword evidence="4 7" id="KW-0430">Lectin</keyword>
<dbReference type="PANTHER" id="PTHR15414:SF0">
    <property type="entry name" value="ENDOPLASMIC RETICULUM LECTIN 1"/>
    <property type="match status" value="1"/>
</dbReference>
<proteinExistence type="inferred from homology"/>
<dbReference type="AlphaFoldDB" id="A0AAV5R1F6"/>
<dbReference type="SUPFAM" id="SSF50911">
    <property type="entry name" value="Mannose 6-phosphate receptor domain"/>
    <property type="match status" value="1"/>
</dbReference>
<comment type="caution">
    <text evidence="10">The sequence shown here is derived from an EMBL/GenBank/DDBJ whole genome shotgun (WGS) entry which is preliminary data.</text>
</comment>
<dbReference type="GO" id="GO:0030246">
    <property type="term" value="F:carbohydrate binding"/>
    <property type="evidence" value="ECO:0007669"/>
    <property type="project" value="UniProtKB-UniRule"/>
</dbReference>
<gene>
    <name evidence="10" type="ORF">DAPK24_018440</name>
</gene>
<dbReference type="PANTHER" id="PTHR15414">
    <property type="entry name" value="OS-9-RELATED"/>
    <property type="match status" value="1"/>
</dbReference>
<feature type="domain" description="MRH" evidence="9">
    <location>
        <begin position="93"/>
        <end position="234"/>
    </location>
</feature>
<evidence type="ECO:0000259" key="9">
    <source>
        <dbReference type="PROSITE" id="PS51914"/>
    </source>
</evidence>
<feature type="chain" id="PRO_5043955290" description="Endoplasmic reticulum lectin" evidence="8">
    <location>
        <begin position="19"/>
        <end position="398"/>
    </location>
</feature>
<accession>A0AAV5R1F6</accession>
<evidence type="ECO:0000256" key="5">
    <source>
        <dbReference type="ARBA" id="ARBA00022824"/>
    </source>
</evidence>
<evidence type="ECO:0000256" key="6">
    <source>
        <dbReference type="ARBA" id="ARBA00023157"/>
    </source>
</evidence>
<dbReference type="GO" id="GO:0005789">
    <property type="term" value="C:endoplasmic reticulum membrane"/>
    <property type="evidence" value="ECO:0007669"/>
    <property type="project" value="UniProtKB-SubCell"/>
</dbReference>
<evidence type="ECO:0000313" key="11">
    <source>
        <dbReference type="Proteomes" id="UP001378960"/>
    </source>
</evidence>
<dbReference type="InterPro" id="IPR045149">
    <property type="entry name" value="OS-9-like"/>
</dbReference>
<organism evidence="10 11">
    <name type="scientific">Pichia kluyveri</name>
    <name type="common">Yeast</name>
    <dbReference type="NCBI Taxonomy" id="36015"/>
    <lineage>
        <taxon>Eukaryota</taxon>
        <taxon>Fungi</taxon>
        <taxon>Dikarya</taxon>
        <taxon>Ascomycota</taxon>
        <taxon>Saccharomycotina</taxon>
        <taxon>Pichiomycetes</taxon>
        <taxon>Pichiales</taxon>
        <taxon>Pichiaceae</taxon>
        <taxon>Pichia</taxon>
    </lineage>
</organism>
<keyword evidence="11" id="KW-1185">Reference proteome</keyword>
<dbReference type="Gene3D" id="2.70.130.10">
    <property type="entry name" value="Mannose-6-phosphate receptor binding domain"/>
    <property type="match status" value="1"/>
</dbReference>
<dbReference type="EMBL" id="BTGB01000002">
    <property type="protein sequence ID" value="GMM45269.1"/>
    <property type="molecule type" value="Genomic_DNA"/>
</dbReference>
<evidence type="ECO:0000256" key="7">
    <source>
        <dbReference type="RuleBase" id="RU369099"/>
    </source>
</evidence>
<evidence type="ECO:0000256" key="8">
    <source>
        <dbReference type="SAM" id="SignalP"/>
    </source>
</evidence>
<comment type="function">
    <text evidence="7">Lectin involved in the quality control of the secretory pathway. As a member of the endoplasmic reticulum-associated degradation lumenal (ERAD-L) surveillance system, targets misfolded endoplasmic reticulum lumenal glycoproteins for degradation.</text>
</comment>
<dbReference type="InterPro" id="IPR044865">
    <property type="entry name" value="MRH_dom"/>
</dbReference>
<sequence length="398" mass="46250">MLFISVWRLLLAFSVVSGDESVKYYVRKNSYDNVTNPTIYNVHSSGEEYTCQIPSNVHFTSSETESLKSSSEMKLEKDNAIEVIKEFNLQHRNNTAFKEIGYWKYLVRFDHDIQQFHTDIYDGIMRVDNYKLAAWSDNDDNDSFDSIPYYKDDNSKNPYLSTSDFELITSDDGTKYVSQRIGNGEICDITGRRRVTTINYYCSEQDINPHIRNIHEWRTCEYIFDIESIYFCSFDMWTEPKTSSNNVISCDLKVEDEIDEEIRTNPSISIGSAKNKLEPLSPGIFLLKNTTNSKFDLLLTKNYNLWENETQNEGFQKLLTDISLGFQRFIKNLRFTITESEVKVVKLTDPIKIIFDVYDIDRSLIGDVVLEQDENGFIVSYFTDEESPIDTNCLSCIL</sequence>
<evidence type="ECO:0000313" key="10">
    <source>
        <dbReference type="EMBL" id="GMM45269.1"/>
    </source>
</evidence>
<keyword evidence="3 8" id="KW-0732">Signal</keyword>
<name>A0AAV5R1F6_PICKL</name>
<comment type="subcellular location">
    <subcellularLocation>
        <location evidence="1 7">Endoplasmic reticulum membrane</location>
        <topology evidence="1 7">Peripheral membrane protein</topology>
        <orientation evidence="1 7">Lumenal side</orientation>
    </subcellularLocation>
</comment>
<dbReference type="Proteomes" id="UP001378960">
    <property type="component" value="Unassembled WGS sequence"/>
</dbReference>
<dbReference type="GO" id="GO:0005788">
    <property type="term" value="C:endoplasmic reticulum lumen"/>
    <property type="evidence" value="ECO:0007669"/>
    <property type="project" value="UniProtKB-UniRule"/>
</dbReference>
<keyword evidence="6" id="KW-1015">Disulfide bond</keyword>
<comment type="similarity">
    <text evidence="2 7">Belongs to the OS-9 family.</text>
</comment>
<evidence type="ECO:0000256" key="2">
    <source>
        <dbReference type="ARBA" id="ARBA00009918"/>
    </source>
</evidence>